<accession>A0ACA9RKQ1</accession>
<dbReference type="Proteomes" id="UP000789920">
    <property type="component" value="Unassembled WGS sequence"/>
</dbReference>
<gene>
    <name evidence="1" type="ORF">RPERSI_LOCUS20391</name>
</gene>
<feature type="non-terminal residue" evidence="1">
    <location>
        <position position="1"/>
    </location>
</feature>
<comment type="caution">
    <text evidence="1">The sequence shown here is derived from an EMBL/GenBank/DDBJ whole genome shotgun (WGS) entry which is preliminary data.</text>
</comment>
<evidence type="ECO:0000313" key="2">
    <source>
        <dbReference type="Proteomes" id="UP000789920"/>
    </source>
</evidence>
<reference evidence="1" key="1">
    <citation type="submission" date="2021-06" db="EMBL/GenBank/DDBJ databases">
        <authorList>
            <person name="Kallberg Y."/>
            <person name="Tangrot J."/>
            <person name="Rosling A."/>
        </authorList>
    </citation>
    <scope>NUCLEOTIDE SEQUENCE</scope>
    <source>
        <strain evidence="1">MA461A</strain>
    </source>
</reference>
<proteinExistence type="predicted"/>
<dbReference type="EMBL" id="CAJVQC010057526">
    <property type="protein sequence ID" value="CAG8797690.1"/>
    <property type="molecule type" value="Genomic_DNA"/>
</dbReference>
<sequence length="48" mass="5502">LQEKKTTKSKISKKSKNFLDNDEASSSNTVKKRVKNSTEDSKEDEVRD</sequence>
<protein>
    <submittedName>
        <fullName evidence="1">6822_t:CDS:1</fullName>
    </submittedName>
</protein>
<name>A0ACA9RKQ1_9GLOM</name>
<evidence type="ECO:0000313" key="1">
    <source>
        <dbReference type="EMBL" id="CAG8797690.1"/>
    </source>
</evidence>
<organism evidence="1 2">
    <name type="scientific">Racocetra persica</name>
    <dbReference type="NCBI Taxonomy" id="160502"/>
    <lineage>
        <taxon>Eukaryota</taxon>
        <taxon>Fungi</taxon>
        <taxon>Fungi incertae sedis</taxon>
        <taxon>Mucoromycota</taxon>
        <taxon>Glomeromycotina</taxon>
        <taxon>Glomeromycetes</taxon>
        <taxon>Diversisporales</taxon>
        <taxon>Gigasporaceae</taxon>
        <taxon>Racocetra</taxon>
    </lineage>
</organism>
<keyword evidence="2" id="KW-1185">Reference proteome</keyword>
<feature type="non-terminal residue" evidence="1">
    <location>
        <position position="48"/>
    </location>
</feature>